<dbReference type="Pfam" id="PF00126">
    <property type="entry name" value="HTH_1"/>
    <property type="match status" value="1"/>
</dbReference>
<dbReference type="Gene3D" id="1.10.10.10">
    <property type="entry name" value="Winged helix-like DNA-binding domain superfamily/Winged helix DNA-binding domain"/>
    <property type="match status" value="1"/>
</dbReference>
<dbReference type="PANTHER" id="PTHR30537">
    <property type="entry name" value="HTH-TYPE TRANSCRIPTIONAL REGULATOR"/>
    <property type="match status" value="1"/>
</dbReference>
<keyword evidence="3" id="KW-0238">DNA-binding</keyword>
<dbReference type="PROSITE" id="PS50931">
    <property type="entry name" value="HTH_LYSR"/>
    <property type="match status" value="1"/>
</dbReference>
<dbReference type="SUPFAM" id="SSF53850">
    <property type="entry name" value="Periplasmic binding protein-like II"/>
    <property type="match status" value="1"/>
</dbReference>
<reference evidence="6" key="1">
    <citation type="submission" date="2020-09" db="EMBL/GenBank/DDBJ databases">
        <title>Rhizobia associated with sainfoin plants.</title>
        <authorList>
            <person name="Asharfi S."/>
            <person name="Kuzmanovic N."/>
            <person name="Bunk B."/>
            <person name="Sproeer C."/>
            <person name="Becker M."/>
            <person name="Thuenen T."/>
        </authorList>
    </citation>
    <scope>NUCLEOTIDE SEQUENCE</scope>
    <source>
        <strain evidence="6">OM4</strain>
    </source>
</reference>
<dbReference type="InterPro" id="IPR005119">
    <property type="entry name" value="LysR_subst-bd"/>
</dbReference>
<evidence type="ECO:0000256" key="2">
    <source>
        <dbReference type="ARBA" id="ARBA00023015"/>
    </source>
</evidence>
<sequence length="312" mass="34740">MRKGDFSEFAAFIAVAEEGSFTRAAAKLGLSQSALSYSVRMLEERLGLRLIARTTRSLSLTDAGERLLHSLRPAFDHIDSEVAALTALRDKPAGTIRITTFRHAARMVLWPALVKLLPEYPDIAVEISVDEGLTDIVAGRFDAGVRLGEQVQKDMISVRVSPDIRMAVVGSPSYFAKRKVPQTPRDLSEHNCANYRQTTSGGLYAWEFERDGVELEVRVNGALILNDNEMLENAALDGLGLAYTFESQVSEHVASGRLIRVLEDWCQPISGYHLYYPSRRQHTPAFLLLVDALRYKGKARPKVIRRPTPSRG</sequence>
<dbReference type="InterPro" id="IPR036388">
    <property type="entry name" value="WH-like_DNA-bd_sf"/>
</dbReference>
<name>A0ABY5QQF5_9HYPH</name>
<dbReference type="CDD" id="cd08474">
    <property type="entry name" value="PBP2_CrgA_like_5"/>
    <property type="match status" value="1"/>
</dbReference>
<evidence type="ECO:0000313" key="7">
    <source>
        <dbReference type="Proteomes" id="UP001058098"/>
    </source>
</evidence>
<dbReference type="Gene3D" id="3.40.190.290">
    <property type="match status" value="1"/>
</dbReference>
<dbReference type="EMBL" id="CP062229">
    <property type="protein sequence ID" value="UVC13263.1"/>
    <property type="molecule type" value="Genomic_DNA"/>
</dbReference>
<dbReference type="RefSeq" id="WP_258117070.1">
    <property type="nucleotide sequence ID" value="NZ_CP062229.1"/>
</dbReference>
<dbReference type="InterPro" id="IPR000847">
    <property type="entry name" value="LysR_HTH_N"/>
</dbReference>
<dbReference type="InterPro" id="IPR036390">
    <property type="entry name" value="WH_DNA-bd_sf"/>
</dbReference>
<dbReference type="SUPFAM" id="SSF46785">
    <property type="entry name" value="Winged helix' DNA-binding domain"/>
    <property type="match status" value="1"/>
</dbReference>
<protein>
    <submittedName>
        <fullName evidence="6">LysR family transcriptional regulator</fullName>
    </submittedName>
</protein>
<organism evidence="6 7">
    <name type="scientific">Mesorhizobium onobrychidis</name>
    <dbReference type="NCBI Taxonomy" id="2775404"/>
    <lineage>
        <taxon>Bacteria</taxon>
        <taxon>Pseudomonadati</taxon>
        <taxon>Pseudomonadota</taxon>
        <taxon>Alphaproteobacteria</taxon>
        <taxon>Hyphomicrobiales</taxon>
        <taxon>Phyllobacteriaceae</taxon>
        <taxon>Mesorhizobium</taxon>
    </lineage>
</organism>
<gene>
    <name evidence="6" type="ORF">IHQ72_21265</name>
</gene>
<feature type="domain" description="HTH lysR-type" evidence="5">
    <location>
        <begin position="1"/>
        <end position="61"/>
    </location>
</feature>
<dbReference type="Proteomes" id="UP001058098">
    <property type="component" value="Chromosome"/>
</dbReference>
<keyword evidence="2" id="KW-0805">Transcription regulation</keyword>
<evidence type="ECO:0000256" key="4">
    <source>
        <dbReference type="ARBA" id="ARBA00023163"/>
    </source>
</evidence>
<dbReference type="InterPro" id="IPR058163">
    <property type="entry name" value="LysR-type_TF_proteobact-type"/>
</dbReference>
<dbReference type="PRINTS" id="PR00039">
    <property type="entry name" value="HTHLYSR"/>
</dbReference>
<evidence type="ECO:0000259" key="5">
    <source>
        <dbReference type="PROSITE" id="PS50931"/>
    </source>
</evidence>
<evidence type="ECO:0000256" key="1">
    <source>
        <dbReference type="ARBA" id="ARBA00009437"/>
    </source>
</evidence>
<evidence type="ECO:0000313" key="6">
    <source>
        <dbReference type="EMBL" id="UVC13263.1"/>
    </source>
</evidence>
<dbReference type="PANTHER" id="PTHR30537:SF1">
    <property type="entry name" value="HTH-TYPE TRANSCRIPTIONAL REGULATOR PGRR"/>
    <property type="match status" value="1"/>
</dbReference>
<accession>A0ABY5QQF5</accession>
<comment type="similarity">
    <text evidence="1">Belongs to the LysR transcriptional regulatory family.</text>
</comment>
<keyword evidence="4" id="KW-0804">Transcription</keyword>
<dbReference type="Pfam" id="PF03466">
    <property type="entry name" value="LysR_substrate"/>
    <property type="match status" value="1"/>
</dbReference>
<evidence type="ECO:0000256" key="3">
    <source>
        <dbReference type="ARBA" id="ARBA00023125"/>
    </source>
</evidence>
<keyword evidence="7" id="KW-1185">Reference proteome</keyword>
<proteinExistence type="inferred from homology"/>